<dbReference type="InterPro" id="IPR051768">
    <property type="entry name" value="Bact_secretion_toxin"/>
</dbReference>
<proteinExistence type="inferred from homology"/>
<reference evidence="3 4" key="1">
    <citation type="submission" date="2021-10" db="EMBL/GenBank/DDBJ databases">
        <authorList>
            <person name="Criscuolo A."/>
        </authorList>
    </citation>
    <scope>NUCLEOTIDE SEQUENCE [LARGE SCALE GENOMIC DNA]</scope>
    <source>
        <strain evidence="4">CIP 111899</strain>
    </source>
</reference>
<gene>
    <name evidence="3" type="ORF">BACCIP111899_01000</name>
</gene>
<dbReference type="PANTHER" id="PTHR34976">
    <property type="entry name" value="RIBONUCLEASE YQCG-RELATED"/>
    <property type="match status" value="1"/>
</dbReference>
<keyword evidence="4" id="KW-1185">Reference proteome</keyword>
<name>A0ABM8Y845_9BACI</name>
<feature type="domain" description="LXG" evidence="2">
    <location>
        <begin position="1"/>
        <end position="215"/>
    </location>
</feature>
<dbReference type="InterPro" id="IPR006829">
    <property type="entry name" value="LXG_dom"/>
</dbReference>
<evidence type="ECO:0000313" key="4">
    <source>
        <dbReference type="Proteomes" id="UP000789423"/>
    </source>
</evidence>
<dbReference type="PANTHER" id="PTHR34976:SF1">
    <property type="entry name" value="TOXIN BC_0920"/>
    <property type="match status" value="1"/>
</dbReference>
<comment type="caution">
    <text evidence="3">The sequence shown here is derived from an EMBL/GenBank/DDBJ whole genome shotgun (WGS) entry which is preliminary data.</text>
</comment>
<dbReference type="PROSITE" id="PS51756">
    <property type="entry name" value="LXG"/>
    <property type="match status" value="1"/>
</dbReference>
<evidence type="ECO:0000256" key="1">
    <source>
        <dbReference type="ARBA" id="ARBA00034117"/>
    </source>
</evidence>
<protein>
    <recommendedName>
        <fullName evidence="2">LXG domain-containing protein</fullName>
    </recommendedName>
</protein>
<dbReference type="Pfam" id="PF04740">
    <property type="entry name" value="LXG"/>
    <property type="match status" value="1"/>
</dbReference>
<accession>A0ABM8Y845</accession>
<dbReference type="RefSeq" id="WP_230574068.1">
    <property type="nucleotide sequence ID" value="NZ_CAKJTI010000003.1"/>
</dbReference>
<evidence type="ECO:0000313" key="3">
    <source>
        <dbReference type="EMBL" id="CAG9611828.1"/>
    </source>
</evidence>
<sequence>MSLNMYLGEVQAQSQSMNAFCAATIQGMEQAISSIDAFVGDAVLQGQTYNSAKTFFAQTFRPLAQGIIYLCEELIRQNNAFPNNFQSQVASTDVIEQEILAQIREIERMIATMEAMSENMPGTQTMIQIYYTMKRKLQEKLEHLYKFNYTSSSNYDTAFQLAASIAQGLAEVQSGKGFNAASGTFSNQGLNMEWTASIQKITEDKAREAEKLANLKKEPNDKTKILKGSAEGAKENRLGGKLEGTVVDATTDIGRGTAVNNKLLTGNLEANFGKNKEAIIEDIYTGGLFGFKAEASFLESNIEKEEFIGEKTTVTQKFQNVSSAFGIDEYSFKADASYTAHKYEVLLEKIDIPDIIPYFSDNDFTVRFEFGIGNVGFKLHAGAENGFYTPLYKDFAVGFFVKPEKKE</sequence>
<dbReference type="Proteomes" id="UP000789423">
    <property type="component" value="Unassembled WGS sequence"/>
</dbReference>
<dbReference type="EMBL" id="CAKJTI010000003">
    <property type="protein sequence ID" value="CAG9611828.1"/>
    <property type="molecule type" value="Genomic_DNA"/>
</dbReference>
<comment type="similarity">
    <text evidence="1">In the N-terminal section; belongs to the LXG family.</text>
</comment>
<organism evidence="3 4">
    <name type="scientific">Bacillus rhizoplanae</name>
    <dbReference type="NCBI Taxonomy" id="2880966"/>
    <lineage>
        <taxon>Bacteria</taxon>
        <taxon>Bacillati</taxon>
        <taxon>Bacillota</taxon>
        <taxon>Bacilli</taxon>
        <taxon>Bacillales</taxon>
        <taxon>Bacillaceae</taxon>
        <taxon>Bacillus</taxon>
    </lineage>
</organism>
<evidence type="ECO:0000259" key="2">
    <source>
        <dbReference type="PROSITE" id="PS51756"/>
    </source>
</evidence>